<dbReference type="AlphaFoldDB" id="U5EJD0"/>
<evidence type="ECO:0000313" key="1">
    <source>
        <dbReference type="EMBL" id="GAD86448.1"/>
    </source>
</evidence>
<sequence>MILAARKPHHYILTVSTAAAGVFSSLEASDPVKRGIDALPVVTNSDWLGFVLFTVVIAGGLRLLSLAVGRLAGREPIDVLAGLIDESGLLPDLTSHYGRRMTGDTDATPQLDYRVRHLDDRDLDTLCQINREAFARSGFATPLDVIRQRNLSVHQVNPLSYSLIEAAVDGSFVPVGFSCILPLNRLGEASYCRTGGLTDAQLRGIHLTRPGEWSDAVVLFSVGLLRGFRGRLGASPLTISQIFIDHLAEVLLDVHAADPARPTTRIYAQTEHTGTGVARLLNAFGFADTGVVTGDGYPLQMLEIPLGTIDPASVPSAPALRALLEQLRSAAG</sequence>
<comment type="caution">
    <text evidence="1">The sequence shown here is derived from an EMBL/GenBank/DDBJ whole genome shotgun (WGS) entry which is preliminary data.</text>
</comment>
<proteinExistence type="predicted"/>
<dbReference type="Proteomes" id="UP000017048">
    <property type="component" value="Unassembled WGS sequence"/>
</dbReference>
<organism evidence="1 2">
    <name type="scientific">Nocardia asteroides NBRC 15531</name>
    <dbReference type="NCBI Taxonomy" id="1110697"/>
    <lineage>
        <taxon>Bacteria</taxon>
        <taxon>Bacillati</taxon>
        <taxon>Actinomycetota</taxon>
        <taxon>Actinomycetes</taxon>
        <taxon>Mycobacteriales</taxon>
        <taxon>Nocardiaceae</taxon>
        <taxon>Nocardia</taxon>
    </lineage>
</organism>
<gene>
    <name evidence="1" type="ORF">NCAST_32_09340</name>
</gene>
<keyword evidence="2" id="KW-1185">Reference proteome</keyword>
<accession>U5EJD0</accession>
<name>U5EJD0_NOCAS</name>
<dbReference type="EMBL" id="BAFO02000032">
    <property type="protein sequence ID" value="GAD86448.1"/>
    <property type="molecule type" value="Genomic_DNA"/>
</dbReference>
<evidence type="ECO:0000313" key="2">
    <source>
        <dbReference type="Proteomes" id="UP000017048"/>
    </source>
</evidence>
<reference evidence="1 2" key="1">
    <citation type="journal article" date="2014" name="BMC Genomics">
        <title>Genome based analysis of type-I polyketide synthase and nonribosomal peptide synthetase gene clusters in seven strains of five representative Nocardia species.</title>
        <authorList>
            <person name="Komaki H."/>
            <person name="Ichikawa N."/>
            <person name="Hosoyama A."/>
            <person name="Takahashi-Nakaguchi A."/>
            <person name="Matsuzawa T."/>
            <person name="Suzuki K."/>
            <person name="Fujita N."/>
            <person name="Gonoi T."/>
        </authorList>
    </citation>
    <scope>NUCLEOTIDE SEQUENCE [LARGE SCALE GENOMIC DNA]</scope>
    <source>
        <strain evidence="1 2">NBRC 15531</strain>
    </source>
</reference>
<protein>
    <submittedName>
        <fullName evidence="1">Uncharacterized protein</fullName>
    </submittedName>
</protein>